<comment type="similarity">
    <text evidence="1">Belongs to the TRAFAC class TrmE-Era-EngA-EngB-Septin-like GTPase superfamily. AIG1/Toc34/Toc159-like paraseptin GTPase family. IAN subfamily.</text>
</comment>
<dbReference type="SUPFAM" id="SSF52540">
    <property type="entry name" value="P-loop containing nucleoside triphosphate hydrolases"/>
    <property type="match status" value="1"/>
</dbReference>
<reference evidence="5" key="2">
    <citation type="submission" date="2025-09" db="UniProtKB">
        <authorList>
            <consortium name="Ensembl"/>
        </authorList>
    </citation>
    <scope>IDENTIFICATION</scope>
</reference>
<dbReference type="AlphaFoldDB" id="A0A8C7DXU6"/>
<feature type="domain" description="AIG1-type G" evidence="4">
    <location>
        <begin position="28"/>
        <end position="231"/>
    </location>
</feature>
<evidence type="ECO:0000313" key="6">
    <source>
        <dbReference type="Proteomes" id="UP000694559"/>
    </source>
</evidence>
<dbReference type="PROSITE" id="PS51720">
    <property type="entry name" value="G_AIG1"/>
    <property type="match status" value="1"/>
</dbReference>
<sequence length="290" mass="33307">AASRQGSYDGHMLLTTPLFLSSPLWVAGPEWRIVLVGNTGSGISVMGNTILGSKVFKSGWALWSVTEACQKEEAQLKGRKVVVVDTPGFFHTRRPQKDAAAEVSKCMKFCSLGPHVILHVMHPFRCSQKEMKMAQQIKEIFGLKAKDYTIILFTQKDDRKVESLEKLISSRDKILKEYIAECGNRCLAFNNKAKGAEREAQVAELMTMIDDLVETNSYAPCYTEDMMNSTIELDKWQKLWDRNYKLTMATMYRENLYKMFYRWHLSQARLAKMFKNMSTRHLVWDSSETD</sequence>
<dbReference type="Ensembl" id="ENSNNAT00000013531.1">
    <property type="protein sequence ID" value="ENSNNAP00000012929.1"/>
    <property type="gene ID" value="ENSNNAG00000008695.1"/>
</dbReference>
<dbReference type="InterPro" id="IPR027417">
    <property type="entry name" value="P-loop_NTPase"/>
</dbReference>
<evidence type="ECO:0000256" key="3">
    <source>
        <dbReference type="ARBA" id="ARBA00023134"/>
    </source>
</evidence>
<dbReference type="OMA" id="GHICANM"/>
<dbReference type="InterPro" id="IPR045058">
    <property type="entry name" value="GIMA/IAN/Toc"/>
</dbReference>
<dbReference type="InterPro" id="IPR006703">
    <property type="entry name" value="G_AIG1"/>
</dbReference>
<reference evidence="5" key="1">
    <citation type="submission" date="2025-08" db="UniProtKB">
        <authorList>
            <consortium name="Ensembl"/>
        </authorList>
    </citation>
    <scope>IDENTIFICATION</scope>
</reference>
<keyword evidence="6" id="KW-1185">Reference proteome</keyword>
<proteinExistence type="inferred from homology"/>
<keyword evidence="3" id="KW-0342">GTP-binding</keyword>
<organism evidence="5 6">
    <name type="scientific">Naja naja</name>
    <name type="common">Indian cobra</name>
    <dbReference type="NCBI Taxonomy" id="35670"/>
    <lineage>
        <taxon>Eukaryota</taxon>
        <taxon>Metazoa</taxon>
        <taxon>Chordata</taxon>
        <taxon>Craniata</taxon>
        <taxon>Vertebrata</taxon>
        <taxon>Euteleostomi</taxon>
        <taxon>Lepidosauria</taxon>
        <taxon>Squamata</taxon>
        <taxon>Bifurcata</taxon>
        <taxon>Unidentata</taxon>
        <taxon>Episquamata</taxon>
        <taxon>Toxicofera</taxon>
        <taxon>Serpentes</taxon>
        <taxon>Colubroidea</taxon>
        <taxon>Elapidae</taxon>
        <taxon>Elapinae</taxon>
        <taxon>Naja</taxon>
    </lineage>
</organism>
<dbReference type="GO" id="GO:0005525">
    <property type="term" value="F:GTP binding"/>
    <property type="evidence" value="ECO:0007669"/>
    <property type="project" value="UniProtKB-KW"/>
</dbReference>
<dbReference type="FunFam" id="3.40.50.300:FF:000366">
    <property type="entry name" value="GTPase, IMAP family member 2"/>
    <property type="match status" value="1"/>
</dbReference>
<evidence type="ECO:0000256" key="2">
    <source>
        <dbReference type="ARBA" id="ARBA00022741"/>
    </source>
</evidence>
<dbReference type="Pfam" id="PF04548">
    <property type="entry name" value="AIG1"/>
    <property type="match status" value="1"/>
</dbReference>
<accession>A0A8C7DXU6</accession>
<dbReference type="PANTHER" id="PTHR10903:SF170">
    <property type="entry name" value="GTPASE IMAP FAMILY MEMBER 7"/>
    <property type="match status" value="1"/>
</dbReference>
<protein>
    <recommendedName>
        <fullName evidence="4">AIG1-type G domain-containing protein</fullName>
    </recommendedName>
</protein>
<evidence type="ECO:0000256" key="1">
    <source>
        <dbReference type="ARBA" id="ARBA00008535"/>
    </source>
</evidence>
<dbReference type="GeneTree" id="ENSGT00940000159509"/>
<dbReference type="Proteomes" id="UP000694559">
    <property type="component" value="Unplaced"/>
</dbReference>
<evidence type="ECO:0000313" key="5">
    <source>
        <dbReference type="Ensembl" id="ENSNNAP00000012929.1"/>
    </source>
</evidence>
<dbReference type="OrthoDB" id="8954335at2759"/>
<dbReference type="PANTHER" id="PTHR10903">
    <property type="entry name" value="GTPASE, IMAP FAMILY MEMBER-RELATED"/>
    <property type="match status" value="1"/>
</dbReference>
<keyword evidence="2" id="KW-0547">Nucleotide-binding</keyword>
<evidence type="ECO:0000259" key="4">
    <source>
        <dbReference type="PROSITE" id="PS51720"/>
    </source>
</evidence>
<name>A0A8C7DXU6_NAJNA</name>
<dbReference type="Gene3D" id="3.40.50.300">
    <property type="entry name" value="P-loop containing nucleotide triphosphate hydrolases"/>
    <property type="match status" value="1"/>
</dbReference>